<sequence length="526" mass="58855">MSTTVQDLARDTVENGTSGILKPAKKAQIKRWLTDFFERRIGNDLYGEYDVRFGDPVYADDEAQVRHEIAVGKSGAGKTVYLINKAQAQIRRGAGLGVVESKSDYGFRDMVMAMCDVYGRGLDFRCVNIDNARESHTYAPWSRGGPDVCASRVTGTVETGGNPSAEHFKEMAHSALQATVGAIKHLGLSFNASDLFILLSNPNAMSWLEQKVRAKGNSEASTLYTMHLDSYRSPTKDGGLVIDLARMRQQIGGVVNRLYPYGIGDMGQILNPYSPEVDLLRGHDESHIMFFMTPELEKSETARAFTKILFSDLRSVIAQMYRRRKVDRLVVPFRWLFDEFGSYASRQITTPLEMMRGSRIGATMFFQAIANLTEEPLGEAFKSKVVANTDVKTFLPLGDTESMEYAAEFCGETLQELGMKASGVSHASGNKHLDFDLFHNISDSATESFTLKEQYDYRVRPSEFRDLEIGQAIIVHEKHIMKVRFPEVELPDGAPPFSLEHIKTPYIRGLDMRDMYDAAFSLDKAG</sequence>
<dbReference type="OrthoDB" id="9776736at2"/>
<protein>
    <recommendedName>
        <fullName evidence="1">TraD/TraG TraM recognition site domain-containing protein</fullName>
    </recommendedName>
</protein>
<keyword evidence="3" id="KW-1185">Reference proteome</keyword>
<dbReference type="RefSeq" id="WP_064217819.1">
    <property type="nucleotide sequence ID" value="NZ_LVXZ01000012.1"/>
</dbReference>
<dbReference type="Gene3D" id="3.40.50.300">
    <property type="entry name" value="P-loop containing nucleotide triphosphate hydrolases"/>
    <property type="match status" value="1"/>
</dbReference>
<dbReference type="InterPro" id="IPR032689">
    <property type="entry name" value="TraG-D_C"/>
</dbReference>
<comment type="caution">
    <text evidence="2">The sequence shown here is derived from an EMBL/GenBank/DDBJ whole genome shotgun (WGS) entry which is preliminary data.</text>
</comment>
<reference evidence="2 3" key="1">
    <citation type="submission" date="2016-04" db="EMBL/GenBank/DDBJ databases">
        <title>Acidithiobacillus ferrooxidans genome sequencing and assembly.</title>
        <authorList>
            <person name="Zhou Z."/>
        </authorList>
    </citation>
    <scope>NUCLEOTIDE SEQUENCE [LARGE SCALE GENOMIC DNA]</scope>
    <source>
        <strain evidence="2 3">BY0502</strain>
    </source>
</reference>
<evidence type="ECO:0000313" key="3">
    <source>
        <dbReference type="Proteomes" id="UP000078302"/>
    </source>
</evidence>
<dbReference type="AlphaFoldDB" id="A0A179BNJ6"/>
<organism evidence="2 3">
    <name type="scientific">Acidithiobacillus ferrooxidans</name>
    <name type="common">Thiobacillus ferrooxidans</name>
    <dbReference type="NCBI Taxonomy" id="920"/>
    <lineage>
        <taxon>Bacteria</taxon>
        <taxon>Pseudomonadati</taxon>
        <taxon>Pseudomonadota</taxon>
        <taxon>Acidithiobacillia</taxon>
        <taxon>Acidithiobacillales</taxon>
        <taxon>Acidithiobacillaceae</taxon>
        <taxon>Acidithiobacillus</taxon>
    </lineage>
</organism>
<dbReference type="Proteomes" id="UP000078302">
    <property type="component" value="Unassembled WGS sequence"/>
</dbReference>
<dbReference type="Pfam" id="PF12696">
    <property type="entry name" value="TraG-D_C"/>
    <property type="match status" value="1"/>
</dbReference>
<accession>A0A179BNJ6</accession>
<proteinExistence type="predicted"/>
<dbReference type="EMBL" id="LVXZ01000012">
    <property type="protein sequence ID" value="OAP93318.1"/>
    <property type="molecule type" value="Genomic_DNA"/>
</dbReference>
<dbReference type="SUPFAM" id="SSF52540">
    <property type="entry name" value="P-loop containing nucleoside triphosphate hydrolases"/>
    <property type="match status" value="1"/>
</dbReference>
<evidence type="ECO:0000259" key="1">
    <source>
        <dbReference type="Pfam" id="PF12696"/>
    </source>
</evidence>
<dbReference type="InterPro" id="IPR027417">
    <property type="entry name" value="P-loop_NTPase"/>
</dbReference>
<name>A0A179BNJ6_ACIFR</name>
<feature type="domain" description="TraD/TraG TraM recognition site" evidence="1">
    <location>
        <begin position="332"/>
        <end position="417"/>
    </location>
</feature>
<evidence type="ECO:0000313" key="2">
    <source>
        <dbReference type="EMBL" id="OAP93318.1"/>
    </source>
</evidence>
<gene>
    <name evidence="2" type="ORF">A4H96_00830</name>
</gene>